<evidence type="ECO:0000313" key="2">
    <source>
        <dbReference type="EMBL" id="MCV9885435.1"/>
    </source>
</evidence>
<reference evidence="2 3" key="1">
    <citation type="submission" date="2022-10" db="EMBL/GenBank/DDBJ databases">
        <title>Draft genome assembly of moderately radiation resistant bacterium Metabacillus halosaccharovorans.</title>
        <authorList>
            <person name="Pal S."/>
            <person name="Gopinathan A."/>
        </authorList>
    </citation>
    <scope>NUCLEOTIDE SEQUENCE [LARGE SCALE GENOMIC DNA]</scope>
    <source>
        <strain evidence="2 3">VITHBRA001</strain>
    </source>
</reference>
<protein>
    <submittedName>
        <fullName evidence="2">GNAT family N-acetyltransferase</fullName>
    </submittedName>
</protein>
<name>A0ABT3DED6_9BACI</name>
<organism evidence="2 3">
    <name type="scientific">Metabacillus halosaccharovorans</name>
    <dbReference type="NCBI Taxonomy" id="930124"/>
    <lineage>
        <taxon>Bacteria</taxon>
        <taxon>Bacillati</taxon>
        <taxon>Bacillota</taxon>
        <taxon>Bacilli</taxon>
        <taxon>Bacillales</taxon>
        <taxon>Bacillaceae</taxon>
        <taxon>Metabacillus</taxon>
    </lineage>
</organism>
<dbReference type="SUPFAM" id="SSF55729">
    <property type="entry name" value="Acyl-CoA N-acyltransferases (Nat)"/>
    <property type="match status" value="1"/>
</dbReference>
<evidence type="ECO:0000259" key="1">
    <source>
        <dbReference type="PROSITE" id="PS51186"/>
    </source>
</evidence>
<dbReference type="PROSITE" id="PS51186">
    <property type="entry name" value="GNAT"/>
    <property type="match status" value="1"/>
</dbReference>
<keyword evidence="3" id="KW-1185">Reference proteome</keyword>
<dbReference type="Pfam" id="PF13673">
    <property type="entry name" value="Acetyltransf_10"/>
    <property type="match status" value="1"/>
</dbReference>
<proteinExistence type="predicted"/>
<evidence type="ECO:0000313" key="3">
    <source>
        <dbReference type="Proteomes" id="UP001526147"/>
    </source>
</evidence>
<comment type="caution">
    <text evidence="2">The sequence shown here is derived from an EMBL/GenBank/DDBJ whole genome shotgun (WGS) entry which is preliminary data.</text>
</comment>
<dbReference type="RefSeq" id="WP_264142224.1">
    <property type="nucleotide sequence ID" value="NZ_JAOYEY010000032.1"/>
</dbReference>
<dbReference type="EMBL" id="JAOYEY010000032">
    <property type="protein sequence ID" value="MCV9885435.1"/>
    <property type="molecule type" value="Genomic_DNA"/>
</dbReference>
<dbReference type="Gene3D" id="3.40.630.30">
    <property type="match status" value="1"/>
</dbReference>
<sequence>MLNNFTVNFVEHSEVSSTLLNDIISLKQQHWPHSYNSQLDWINKNLNSNDYHLLLMNNEGELLGYMNLVHRIVNGNPVLGVGNVCINNVVLNKGIGTLLMQISKYYSNQLLLDLVLLCKIELVPFYKKCGFYQYHKKVFMEEKVFDRCIMFSNDSYNLENSITIDRNF</sequence>
<gene>
    <name evidence="2" type="ORF">OIH86_07200</name>
</gene>
<feature type="domain" description="N-acetyltransferase" evidence="1">
    <location>
        <begin position="10"/>
        <end position="155"/>
    </location>
</feature>
<dbReference type="InterPro" id="IPR000182">
    <property type="entry name" value="GNAT_dom"/>
</dbReference>
<dbReference type="Proteomes" id="UP001526147">
    <property type="component" value="Unassembled WGS sequence"/>
</dbReference>
<accession>A0ABT3DED6</accession>
<dbReference type="InterPro" id="IPR016181">
    <property type="entry name" value="Acyl_CoA_acyltransferase"/>
</dbReference>